<keyword evidence="1" id="KW-0175">Coiled coil</keyword>
<feature type="coiled-coil region" evidence="1">
    <location>
        <begin position="525"/>
        <end position="552"/>
    </location>
</feature>
<dbReference type="AlphaFoldDB" id="A0A2V2UQA6"/>
<dbReference type="VEuPathDB" id="TriTrypDB:Tc_MARK_8431"/>
<dbReference type="Proteomes" id="UP000246121">
    <property type="component" value="Unassembled WGS sequence"/>
</dbReference>
<protein>
    <submittedName>
        <fullName evidence="2">Putative paraflagellar rod component par4</fullName>
    </submittedName>
</protein>
<evidence type="ECO:0000313" key="3">
    <source>
        <dbReference type="Proteomes" id="UP000246121"/>
    </source>
</evidence>
<keyword evidence="2" id="KW-0966">Cell projection</keyword>
<dbReference type="EMBL" id="PRFA01000128">
    <property type="protein sequence ID" value="PWU86260.1"/>
    <property type="molecule type" value="Genomic_DNA"/>
</dbReference>
<organism evidence="2 3">
    <name type="scientific">Trypanosoma cruzi</name>
    <dbReference type="NCBI Taxonomy" id="5693"/>
    <lineage>
        <taxon>Eukaryota</taxon>
        <taxon>Discoba</taxon>
        <taxon>Euglenozoa</taxon>
        <taxon>Kinetoplastea</taxon>
        <taxon>Metakinetoplastina</taxon>
        <taxon>Trypanosomatida</taxon>
        <taxon>Trypanosomatidae</taxon>
        <taxon>Trypanosoma</taxon>
        <taxon>Schizotrypanum</taxon>
    </lineage>
</organism>
<dbReference type="VEuPathDB" id="TriTrypDB:TCDM_07262"/>
<dbReference type="VEuPathDB" id="TriTrypDB:TcYC6_0015700"/>
<dbReference type="VEuPathDB" id="TriTrypDB:C4B63_128g42"/>
<name>A0A2V2UQA6_TRYCR</name>
<dbReference type="VEuPathDB" id="TriTrypDB:TCSYLVIO_009893"/>
<dbReference type="VEuPathDB" id="TriTrypDB:TcCLB.509541.4"/>
<reference evidence="2 3" key="1">
    <citation type="journal article" date="2018" name="Microb. Genom.">
        <title>Expanding an expanded genome: long-read sequencing of Trypanosoma cruzi.</title>
        <authorList>
            <person name="Berna L."/>
            <person name="Rodriguez M."/>
            <person name="Chiribao M.L."/>
            <person name="Parodi-Talice A."/>
            <person name="Pita S."/>
            <person name="Rijo G."/>
            <person name="Alvarez-Valin F."/>
            <person name="Robello C."/>
        </authorList>
    </citation>
    <scope>NUCLEOTIDE SEQUENCE [LARGE SCALE GENOMIC DNA]</scope>
    <source>
        <strain evidence="2 3">Dm28c</strain>
    </source>
</reference>
<dbReference type="VEuPathDB" id="TriTrypDB:C3747_143g78"/>
<evidence type="ECO:0000313" key="2">
    <source>
        <dbReference type="EMBL" id="PWU86260.1"/>
    </source>
</evidence>
<feature type="coiled-coil region" evidence="1">
    <location>
        <begin position="28"/>
        <end position="58"/>
    </location>
</feature>
<proteinExistence type="predicted"/>
<keyword evidence="2" id="KW-0969">Cilium</keyword>
<dbReference type="VEuPathDB" id="TriTrypDB:TcCLB.510353.30"/>
<dbReference type="VEuPathDB" id="TriTrypDB:BCY84_15594"/>
<dbReference type="VEuPathDB" id="TriTrypDB:TcG_05116"/>
<accession>A0A2V2UQA6</accession>
<dbReference type="VEuPathDB" id="TriTrypDB:TcCL_ESM05446"/>
<evidence type="ECO:0000256" key="1">
    <source>
        <dbReference type="SAM" id="Coils"/>
    </source>
</evidence>
<sequence>MPPKKGKKKGGKKKESAEALRLKQLYALESEAEELQKRENDRRDREEQEERLILWKEEQVRIIREKDGKVKELMAKVEQLTTSLHDERVASEAQVEQLVLMRDSLLNEVSLLRVELEEKQKLLLHEKQSAEMKLYSVREEAEKNIKALSDEMEEMRSEFALFRLEHAEYREKMEETLDNKEAEIRTQASTIGNLRRELEKALAMNRSLQEVVETREADDRKNVTLMQLLNAQLDENKRRYEEQYEEQRRRTGIAKEEVLQLETKCTKLQDEIDVLKNENAEFKLKSDVMLREYQQQIEQVRSDSAYLAAELRALHEKAIQETEATQTAKISLEGELQNTLVELEANQKRMEELELLLRRKERETFDKITFLNAQVSNNRTIISQLQQKLIQERKVHETELMRTFDETKDKEKELDAVRNSFTQNRDAAKEREAQLLSEVAVLKATTFHVQTALQDTQRNLEVVVAAKDEEIKRLCNLLDAHFIPHRKTIEGEVTTYEGTIAILSEKVGELTREMEIREQLALENETQLKARIANQEEVIEALREDLRCSQVRRREEVRSVEEEVSRLKKTLEIHFIPYEI</sequence>
<gene>
    <name evidence="2" type="ORF">C4B63_128g42</name>
</gene>
<dbReference type="VEuPathDB" id="TriTrypDB:ECC02_007847"/>
<feature type="coiled-coil region" evidence="1">
    <location>
        <begin position="102"/>
        <end position="363"/>
    </location>
</feature>
<dbReference type="VEuPathDB" id="TriTrypDB:TcBrA4_0112610"/>
<comment type="caution">
    <text evidence="2">The sequence shown here is derived from an EMBL/GenBank/DDBJ whole genome shotgun (WGS) entry which is preliminary data.</text>
</comment>
<keyword evidence="2" id="KW-0282">Flagellum</keyword>